<keyword evidence="3" id="KW-1185">Reference proteome</keyword>
<dbReference type="PANTHER" id="PTHR19324">
    <property type="entry name" value="PERFORIN-LIKE PROTEIN 1"/>
    <property type="match status" value="1"/>
</dbReference>
<dbReference type="PANTHER" id="PTHR19324:SF33">
    <property type="entry name" value="MUCIN-5AC"/>
    <property type="match status" value="1"/>
</dbReference>
<dbReference type="Pfam" id="PF16977">
    <property type="entry name" value="ApeC"/>
    <property type="match status" value="1"/>
</dbReference>
<proteinExistence type="predicted"/>
<name>A0A8W8LM31_MAGGI</name>
<dbReference type="Proteomes" id="UP000005408">
    <property type="component" value="Unassembled WGS sequence"/>
</dbReference>
<evidence type="ECO:0000259" key="1">
    <source>
        <dbReference type="Pfam" id="PF16977"/>
    </source>
</evidence>
<reference evidence="2" key="1">
    <citation type="submission" date="2022-08" db="UniProtKB">
        <authorList>
            <consortium name="EnsemblMetazoa"/>
        </authorList>
    </citation>
    <scope>IDENTIFICATION</scope>
    <source>
        <strain evidence="2">05x7-T-G4-1.051#20</strain>
    </source>
</reference>
<sequence>MDPFYLMRYTSSICQRVSGMTVREEIITTDDEDTSNNNSVSGSHPKVTGTSNHRLYYCYYRYKPQHALKYEDIHNAITFIVNYAAAVGMPQSEAPRGRDGVPSIFLPSSDTKKGIHELYLASCDETNIRARKMSSFEEAWLKFVPYIKLSKPRDDVCHRCECLRKQVIDAVTEEEKLIVTEMLHRHLEDARRGRSHYRTCIENSVKEMSNLEG</sequence>
<dbReference type="EnsemblMetazoa" id="G28652.1">
    <property type="protein sequence ID" value="G28652.1:cds"/>
    <property type="gene ID" value="G28652"/>
</dbReference>
<accession>A0A8W8LM31</accession>
<dbReference type="InterPro" id="IPR031569">
    <property type="entry name" value="ApeC"/>
</dbReference>
<protein>
    <recommendedName>
        <fullName evidence="1">Apextrin C-terminal domain-containing protein</fullName>
    </recommendedName>
</protein>
<feature type="domain" description="Apextrin C-terminal" evidence="1">
    <location>
        <begin position="2"/>
        <end position="60"/>
    </location>
</feature>
<organism evidence="2 3">
    <name type="scientific">Magallana gigas</name>
    <name type="common">Pacific oyster</name>
    <name type="synonym">Crassostrea gigas</name>
    <dbReference type="NCBI Taxonomy" id="29159"/>
    <lineage>
        <taxon>Eukaryota</taxon>
        <taxon>Metazoa</taxon>
        <taxon>Spiralia</taxon>
        <taxon>Lophotrochozoa</taxon>
        <taxon>Mollusca</taxon>
        <taxon>Bivalvia</taxon>
        <taxon>Autobranchia</taxon>
        <taxon>Pteriomorphia</taxon>
        <taxon>Ostreida</taxon>
        <taxon>Ostreoidea</taxon>
        <taxon>Ostreidae</taxon>
        <taxon>Magallana</taxon>
    </lineage>
</organism>
<evidence type="ECO:0000313" key="2">
    <source>
        <dbReference type="EnsemblMetazoa" id="G28652.1:cds"/>
    </source>
</evidence>
<evidence type="ECO:0000313" key="3">
    <source>
        <dbReference type="Proteomes" id="UP000005408"/>
    </source>
</evidence>
<dbReference type="AlphaFoldDB" id="A0A8W8LM31"/>